<dbReference type="HOGENOM" id="CLU_1546874_0_0_12"/>
<dbReference type="RefSeq" id="WP_013967677.1">
    <property type="nucleotide sequence ID" value="NC_015732.1"/>
</dbReference>
<gene>
    <name evidence="1" type="ordered locus">Spica_0196</name>
</gene>
<dbReference type="KEGG" id="scd:Spica_0196"/>
<dbReference type="STRING" id="744872.Spica_0196"/>
<evidence type="ECO:0008006" key="3">
    <source>
        <dbReference type="Google" id="ProtNLM"/>
    </source>
</evidence>
<organism evidence="1 2">
    <name type="scientific">Gracilinema caldarium (strain ATCC 51460 / DSM 7334 / H1)</name>
    <name type="common">Treponema caldarium</name>
    <dbReference type="NCBI Taxonomy" id="744872"/>
    <lineage>
        <taxon>Bacteria</taxon>
        <taxon>Pseudomonadati</taxon>
        <taxon>Spirochaetota</taxon>
        <taxon>Spirochaetia</taxon>
        <taxon>Spirochaetales</taxon>
        <taxon>Breznakiellaceae</taxon>
        <taxon>Gracilinema</taxon>
    </lineage>
</organism>
<dbReference type="Proteomes" id="UP000000503">
    <property type="component" value="Chromosome"/>
</dbReference>
<accession>F8EYD2</accession>
<dbReference type="EMBL" id="CP002868">
    <property type="protein sequence ID" value="AEJ18364.1"/>
    <property type="molecule type" value="Genomic_DNA"/>
</dbReference>
<reference evidence="2" key="1">
    <citation type="journal article" date="2013" name="Stand. Genomic Sci.">
        <title>Genome sequence of the thermophilic fresh-water bacterium Spirochaeta caldaria type strain (H1(T)), reclassification of Spirochaeta caldaria, Spirochaeta stenostrepta, and Spirochaeta zuelzerae in the genus Treponema as Treponema caldaria comb. nov., Treponema stenostrepta comb. nov., and Treponema zuelzerae comb. nov., and emendation of the genus Treponema.</title>
        <authorList>
            <person name="Abt B."/>
            <person name="Goker M."/>
            <person name="Scheuner C."/>
            <person name="Han C."/>
            <person name="Lu M."/>
            <person name="Misra M."/>
            <person name="Lapidus A."/>
            <person name="Nolan M."/>
            <person name="Lucas S."/>
            <person name="Hammon N."/>
            <person name="Deshpande S."/>
            <person name="Cheng J.F."/>
            <person name="Tapia R."/>
            <person name="Goodwin L.A."/>
            <person name="Pitluck S."/>
            <person name="Liolios K."/>
            <person name="Pagani I."/>
            <person name="Ivanova N."/>
            <person name="Mavromatis K."/>
            <person name="Mikhailova N."/>
            <person name="Huntemann M."/>
            <person name="Pati A."/>
            <person name="Chen A."/>
            <person name="Palaniappan K."/>
            <person name="Land M."/>
            <person name="Hauser L."/>
            <person name="Jeffries C.D."/>
            <person name="Rohde M."/>
            <person name="Spring S."/>
            <person name="Gronow S."/>
            <person name="Detter J.C."/>
            <person name="Bristow J."/>
            <person name="Eisen J.A."/>
            <person name="Markowitz V."/>
            <person name="Hugenholtz P."/>
            <person name="Kyrpides N.C."/>
            <person name="Woyke T."/>
            <person name="Klenk H.P."/>
        </authorList>
    </citation>
    <scope>NUCLEOTIDE SEQUENCE</scope>
    <source>
        <strain evidence="2">ATCC 51460 / DSM 7334 / H1</strain>
    </source>
</reference>
<sequence>MGYPEADAEAFVETARSFSDILIDTSSIIVLSAIGALETASQTWELVTIPEAVSETGALLINIKEGSIKIRQIKPQNPENIKSKTNTDQLLVETAKKHHLPLLAEDRKILIAAEEAGLLCFDSLVAIELLKGLSSQGARSYSDWHNRILLRNKYSPYRLSWAERIAIAIMKLV</sequence>
<keyword evidence="2" id="KW-1185">Reference proteome</keyword>
<protein>
    <recommendedName>
        <fullName evidence="3">PIN domain-containing protein</fullName>
    </recommendedName>
</protein>
<name>F8EYD2_GRAC1</name>
<dbReference type="OrthoDB" id="9836269at2"/>
<evidence type="ECO:0000313" key="1">
    <source>
        <dbReference type="EMBL" id="AEJ18364.1"/>
    </source>
</evidence>
<proteinExistence type="predicted"/>
<evidence type="ECO:0000313" key="2">
    <source>
        <dbReference type="Proteomes" id="UP000000503"/>
    </source>
</evidence>
<dbReference type="AlphaFoldDB" id="F8EYD2"/>